<dbReference type="Gene3D" id="4.10.365.10">
    <property type="entry name" value="p27"/>
    <property type="match status" value="1"/>
</dbReference>
<dbReference type="InterPro" id="IPR003175">
    <property type="entry name" value="CDI_dom"/>
</dbReference>
<dbReference type="Pfam" id="PF02234">
    <property type="entry name" value="CDI"/>
    <property type="match status" value="1"/>
</dbReference>
<comment type="caution">
    <text evidence="4">The sequence shown here is derived from an EMBL/GenBank/DDBJ whole genome shotgun (WGS) entry which is preliminary data.</text>
</comment>
<evidence type="ECO:0000256" key="1">
    <source>
        <dbReference type="ARBA" id="ARBA00023013"/>
    </source>
</evidence>
<feature type="region of interest" description="Disordered" evidence="2">
    <location>
        <begin position="141"/>
        <end position="180"/>
    </location>
</feature>
<dbReference type="EMBL" id="BNJQ01000006">
    <property type="protein sequence ID" value="GHP04074.1"/>
    <property type="molecule type" value="Genomic_DNA"/>
</dbReference>
<dbReference type="GO" id="GO:0051726">
    <property type="term" value="P:regulation of cell cycle"/>
    <property type="evidence" value="ECO:0007669"/>
    <property type="project" value="InterPro"/>
</dbReference>
<feature type="compositionally biased region" description="Low complexity" evidence="2">
    <location>
        <begin position="82"/>
        <end position="92"/>
    </location>
</feature>
<evidence type="ECO:0000313" key="4">
    <source>
        <dbReference type="EMBL" id="GHP04074.1"/>
    </source>
</evidence>
<dbReference type="GO" id="GO:0004861">
    <property type="term" value="F:cyclin-dependent protein serine/threonine kinase inhibitor activity"/>
    <property type="evidence" value="ECO:0007669"/>
    <property type="project" value="InterPro"/>
</dbReference>
<keyword evidence="5" id="KW-1185">Reference proteome</keyword>
<sequence>MTSTLSPHAPSQAMRPSPADLLALENFFERVESSQKRKFRDTWGFDVDTETFLPEGETQWTPINDDSLAASQSPPASPPPLTRTAAQQHKQQWQQFAQLDFVPVPSKKQKFTPTPAAAPAIQKDAAAAGAAEKAQPTCELFICPSSPQTPLDIPPTPQRSAPRNAGSCSPLRMSKRRILS</sequence>
<proteinExistence type="predicted"/>
<dbReference type="Proteomes" id="UP000660262">
    <property type="component" value="Unassembled WGS sequence"/>
</dbReference>
<keyword evidence="1" id="KW-0649">Protein kinase inhibitor</keyword>
<evidence type="ECO:0000259" key="3">
    <source>
        <dbReference type="Pfam" id="PF02234"/>
    </source>
</evidence>
<dbReference type="AlphaFoldDB" id="A0A830HAF6"/>
<protein>
    <recommendedName>
        <fullName evidence="3">Cyclin-dependent kinase inhibitor domain-containing protein</fullName>
    </recommendedName>
</protein>
<feature type="domain" description="Cyclin-dependent kinase inhibitor" evidence="3">
    <location>
        <begin position="20"/>
        <end position="62"/>
    </location>
</feature>
<dbReference type="GO" id="GO:0005634">
    <property type="term" value="C:nucleus"/>
    <property type="evidence" value="ECO:0007669"/>
    <property type="project" value="InterPro"/>
</dbReference>
<dbReference type="InterPro" id="IPR044898">
    <property type="entry name" value="CDI_dom_sf"/>
</dbReference>
<reference evidence="4" key="1">
    <citation type="submission" date="2020-10" db="EMBL/GenBank/DDBJ databases">
        <title>Unveiling of a novel bifunctional photoreceptor, Dualchrome1, isolated from a cosmopolitan green alga.</title>
        <authorList>
            <person name="Suzuki S."/>
            <person name="Kawachi M."/>
        </authorList>
    </citation>
    <scope>NUCLEOTIDE SEQUENCE</scope>
    <source>
        <strain evidence="4">NIES 2893</strain>
    </source>
</reference>
<accession>A0A830HAF6</accession>
<feature type="region of interest" description="Disordered" evidence="2">
    <location>
        <begin position="53"/>
        <end position="92"/>
    </location>
</feature>
<name>A0A830HAF6_9CHLO</name>
<evidence type="ECO:0000313" key="5">
    <source>
        <dbReference type="Proteomes" id="UP000660262"/>
    </source>
</evidence>
<gene>
    <name evidence="4" type="ORF">PPROV_000282800</name>
</gene>
<organism evidence="4 5">
    <name type="scientific">Pycnococcus provasolii</name>
    <dbReference type="NCBI Taxonomy" id="41880"/>
    <lineage>
        <taxon>Eukaryota</taxon>
        <taxon>Viridiplantae</taxon>
        <taxon>Chlorophyta</taxon>
        <taxon>Pseudoscourfieldiophyceae</taxon>
        <taxon>Pseudoscourfieldiales</taxon>
        <taxon>Pycnococcaceae</taxon>
        <taxon>Pycnococcus</taxon>
    </lineage>
</organism>
<evidence type="ECO:0000256" key="2">
    <source>
        <dbReference type="SAM" id="MobiDB-lite"/>
    </source>
</evidence>